<reference evidence="3 4" key="1">
    <citation type="journal article" date="2018" name="BMC Genomics">
        <title>Genomic evidence for intraspecific hybridization in a clonal and extremely halotolerant yeast.</title>
        <authorList>
            <person name="Gostincar C."/>
            <person name="Stajich J.E."/>
            <person name="Zupancic J."/>
            <person name="Zalar P."/>
            <person name="Gunde-Cimerman N."/>
        </authorList>
    </citation>
    <scope>NUCLEOTIDE SEQUENCE [LARGE SCALE GENOMIC DNA]</scope>
    <source>
        <strain evidence="3 4">EXF-171</strain>
    </source>
</reference>
<dbReference type="GO" id="GO:0005737">
    <property type="term" value="C:cytoplasm"/>
    <property type="evidence" value="ECO:0007669"/>
    <property type="project" value="TreeGrafter"/>
</dbReference>
<dbReference type="PANTHER" id="PTHR32440">
    <property type="entry name" value="PHOSPHATASE DCR2-RELATED-RELATED"/>
    <property type="match status" value="1"/>
</dbReference>
<dbReference type="PANTHER" id="PTHR32440:SF0">
    <property type="entry name" value="PHOSPHATASE DCR2-RELATED"/>
    <property type="match status" value="1"/>
</dbReference>
<dbReference type="Proteomes" id="UP000281468">
    <property type="component" value="Unassembled WGS sequence"/>
</dbReference>
<name>A0A3M7HGZ5_HORWE</name>
<keyword evidence="1" id="KW-0472">Membrane</keyword>
<proteinExistence type="predicted"/>
<keyword evidence="1" id="KW-0812">Transmembrane</keyword>
<dbReference type="CDD" id="cd07383">
    <property type="entry name" value="MPP_Dcr2"/>
    <property type="match status" value="1"/>
</dbReference>
<dbReference type="InterPro" id="IPR036291">
    <property type="entry name" value="NAD(P)-bd_dom_sf"/>
</dbReference>
<organism evidence="3 4">
    <name type="scientific">Hortaea werneckii</name>
    <name type="common">Black yeast</name>
    <name type="synonym">Cladosporium werneckii</name>
    <dbReference type="NCBI Taxonomy" id="91943"/>
    <lineage>
        <taxon>Eukaryota</taxon>
        <taxon>Fungi</taxon>
        <taxon>Dikarya</taxon>
        <taxon>Ascomycota</taxon>
        <taxon>Pezizomycotina</taxon>
        <taxon>Dothideomycetes</taxon>
        <taxon>Dothideomycetidae</taxon>
        <taxon>Mycosphaerellales</taxon>
        <taxon>Teratosphaeriaceae</taxon>
        <taxon>Hortaea</taxon>
    </lineage>
</organism>
<dbReference type="InterPro" id="IPR029052">
    <property type="entry name" value="Metallo-depent_PP-like"/>
</dbReference>
<accession>A0A3M7HGZ5</accession>
<evidence type="ECO:0000259" key="2">
    <source>
        <dbReference type="Pfam" id="PF00149"/>
    </source>
</evidence>
<feature type="domain" description="Calcineurin-like phosphoesterase" evidence="2">
    <location>
        <begin position="218"/>
        <end position="470"/>
    </location>
</feature>
<feature type="transmembrane region" description="Helical" evidence="1">
    <location>
        <begin position="12"/>
        <end position="30"/>
    </location>
</feature>
<evidence type="ECO:0000313" key="4">
    <source>
        <dbReference type="Proteomes" id="UP000281468"/>
    </source>
</evidence>
<comment type="caution">
    <text evidence="3">The sequence shown here is derived from an EMBL/GenBank/DDBJ whole genome shotgun (WGS) entry which is preliminary data.</text>
</comment>
<dbReference type="GO" id="GO:0004721">
    <property type="term" value="F:phosphoprotein phosphatase activity"/>
    <property type="evidence" value="ECO:0007669"/>
    <property type="project" value="TreeGrafter"/>
</dbReference>
<evidence type="ECO:0000313" key="3">
    <source>
        <dbReference type="EMBL" id="RMZ12563.1"/>
    </source>
</evidence>
<dbReference type="SUPFAM" id="SSF51735">
    <property type="entry name" value="NAD(P)-binding Rossmann-fold domains"/>
    <property type="match status" value="1"/>
</dbReference>
<dbReference type="Pfam" id="PF00149">
    <property type="entry name" value="Metallophos"/>
    <property type="match status" value="1"/>
</dbReference>
<dbReference type="EMBL" id="QWIQ01000050">
    <property type="protein sequence ID" value="RMZ12563.1"/>
    <property type="molecule type" value="Genomic_DNA"/>
</dbReference>
<keyword evidence="1" id="KW-1133">Transmembrane helix</keyword>
<dbReference type="SUPFAM" id="SSF56300">
    <property type="entry name" value="Metallo-dependent phosphatases"/>
    <property type="match status" value="1"/>
</dbReference>
<protein>
    <recommendedName>
        <fullName evidence="2">Calcineurin-like phosphoesterase domain-containing protein</fullName>
    </recommendedName>
</protein>
<dbReference type="InterPro" id="IPR004843">
    <property type="entry name" value="Calcineurin-like_PHP"/>
</dbReference>
<sequence length="678" mass="74101">MTRRITRTLGQAAAFVALVFLLVFIADYQYKVLPNSLHTFSPTHHAGTVVTDIKIAFCSKTNPFSTCRLDPEKWHRIEKDLFLHTGWTRSAWLHVKRKREEELTEDDKIVVGVRVGRLDPGVGESGQGGERWESRDGGLWLLRSSKKKDSDSERVVTAVDVLFGTDAVDPRPGWTLAQMPLLLNAGESVQVARLSTRHGQPKAEVKTPVPRVNKGGKFKVLQLSDAHLATGIGVCRDAIGPKNEPSTNCEADVRTLEFIETILDDEKPDLVVLSGDQVEGPQSPDTQSTLFKLAAPLIERQIPFAAIFGNHDDEGSYSLSREAQMSLMQTLPYSLSRPGPESVDGVGNYYVEVLAQSLSQHSALTLYLLDTHGLTPDERHYKGYDWLKDNQISWFRSTAQGLKKEHAKYSHIHLDMAFIHIPLPEYSEKGLVTAGGQWKEGVTAPTFNSHFYDALVEEGIVAVGCGHDHVNDYCALRPQDPQGENGKLGPWMCYAGGSGFGGYAGYGGFHRRTRIRDCLYAASGQHYVLAGARDKIKGQGLVDSLVSEGVRSESIGAIQINVDSADSISTAAKVLEGKFGRLDYAGIYNTNVLGAAVTTEAFLSLLRKSTRPGGKKILFVSSGTSSLSTALALDSVIPAHMHPIYRSSKTAKNMVMAGFATLLKDEGFMAVLVSVAQT</sequence>
<dbReference type="Gene3D" id="3.40.50.720">
    <property type="entry name" value="NAD(P)-binding Rossmann-like Domain"/>
    <property type="match status" value="1"/>
</dbReference>
<evidence type="ECO:0000256" key="1">
    <source>
        <dbReference type="SAM" id="Phobius"/>
    </source>
</evidence>
<gene>
    <name evidence="3" type="ORF">D0862_02615</name>
</gene>
<dbReference type="Gene3D" id="3.60.21.10">
    <property type="match status" value="1"/>
</dbReference>
<dbReference type="AlphaFoldDB" id="A0A3M7HGZ5"/>